<gene>
    <name evidence="1" type="ORF">SAMN02745165_01664</name>
</gene>
<dbReference type="AlphaFoldDB" id="A0A1M6H2R4"/>
<keyword evidence="2" id="KW-1185">Reference proteome</keyword>
<evidence type="ECO:0000313" key="2">
    <source>
        <dbReference type="Proteomes" id="UP000184171"/>
    </source>
</evidence>
<protein>
    <submittedName>
        <fullName evidence="1">Uncharacterized protein</fullName>
    </submittedName>
</protein>
<dbReference type="Proteomes" id="UP000184171">
    <property type="component" value="Unassembled WGS sequence"/>
</dbReference>
<organism evidence="1 2">
    <name type="scientific">Malonomonas rubra DSM 5091</name>
    <dbReference type="NCBI Taxonomy" id="1122189"/>
    <lineage>
        <taxon>Bacteria</taxon>
        <taxon>Pseudomonadati</taxon>
        <taxon>Thermodesulfobacteriota</taxon>
        <taxon>Desulfuromonadia</taxon>
        <taxon>Desulfuromonadales</taxon>
        <taxon>Geopsychrobacteraceae</taxon>
        <taxon>Malonomonas</taxon>
    </lineage>
</organism>
<proteinExistence type="predicted"/>
<dbReference type="RefSeq" id="WP_279625977.1">
    <property type="nucleotide sequence ID" value="NZ_FQZT01000005.1"/>
</dbReference>
<accession>A0A1M6H2R4</accession>
<evidence type="ECO:0000313" key="1">
    <source>
        <dbReference type="EMBL" id="SHJ16470.1"/>
    </source>
</evidence>
<reference evidence="1 2" key="1">
    <citation type="submission" date="2016-11" db="EMBL/GenBank/DDBJ databases">
        <authorList>
            <person name="Jaros S."/>
            <person name="Januszkiewicz K."/>
            <person name="Wedrychowicz H."/>
        </authorList>
    </citation>
    <scope>NUCLEOTIDE SEQUENCE [LARGE SCALE GENOMIC DNA]</scope>
    <source>
        <strain evidence="1 2">DSM 5091</strain>
    </source>
</reference>
<dbReference type="EMBL" id="FQZT01000005">
    <property type="protein sequence ID" value="SHJ16470.1"/>
    <property type="molecule type" value="Genomic_DNA"/>
</dbReference>
<name>A0A1M6H2R4_MALRU</name>
<sequence>MNKSALKTPLQSIDLSSYAENILSAEDHQLFGDAVEDEES</sequence>